<evidence type="ECO:0000313" key="2">
    <source>
        <dbReference type="EMBL" id="KAG5635616.1"/>
    </source>
</evidence>
<dbReference type="Proteomes" id="UP000717328">
    <property type="component" value="Unassembled WGS sequence"/>
</dbReference>
<sequence length="526" mass="59699">METENSLSALRSCGSCRKDLDASNFRKTRERDGSLGFSKVCVICLHKKAWRDAEKRQAKQGNKENFPGEEALDDLSDLSVVDLKKYLDSLQTLSQSEEIISLDAWVNLTSQKWKRDCDEVKSAKILINDAFSCAGADALYTTEPIALHEEEGFIAIAFALPEILRQWGGKIREISLDSAWNSNGSGYEVYALLGEVYGSGCPLGYLLIYSIKGAEPGGKQRFINDFLSHFVKTWDLHVIITLTDKDLSEINAFLEVFPHAKHQLCFWHCLRAIKTRLSVLRRRPKFYNVLEAKLEFDWIDESFVPIAQSKEANPDTYVAEKVIPRLTIRLGGVLQNTAPEPSPTPRLVVRLNGIVRSLVTIPERLHHSDELVTSGNNAGGSENDELGDIGTVGAEEPNNNSDSDSDSELDAMNGIQGEVSRYYRKNNADERDTEDGPDWMFDDDKVTSKDPKYVFCPAAHQKQLLHLFTKHFCQHPLLPERDGNWSAERIRRESVYEMYNFCHGRSLREVWGYMWAAWYSPKMWCL</sequence>
<reference evidence="2" key="2">
    <citation type="submission" date="2021-10" db="EMBL/GenBank/DDBJ databases">
        <title>Phylogenomics reveals ancestral predisposition of the termite-cultivated fungus Termitomyces towards a domesticated lifestyle.</title>
        <authorList>
            <person name="Auxier B."/>
            <person name="Grum-Grzhimaylo A."/>
            <person name="Cardenas M.E."/>
            <person name="Lodge J.D."/>
            <person name="Laessoe T."/>
            <person name="Pedersen O."/>
            <person name="Smith M.E."/>
            <person name="Kuyper T.W."/>
            <person name="Franco-Molano E.A."/>
            <person name="Baroni T.J."/>
            <person name="Aanen D.K."/>
        </authorList>
    </citation>
    <scope>NUCLEOTIDE SEQUENCE</scope>
    <source>
        <strain evidence="2">D49</strain>
    </source>
</reference>
<comment type="caution">
    <text evidence="2">The sequence shown here is derived from an EMBL/GenBank/DDBJ whole genome shotgun (WGS) entry which is preliminary data.</text>
</comment>
<evidence type="ECO:0008006" key="4">
    <source>
        <dbReference type="Google" id="ProtNLM"/>
    </source>
</evidence>
<accession>A0A9P7FRF8</accession>
<proteinExistence type="predicted"/>
<dbReference type="AlphaFoldDB" id="A0A9P7FRF8"/>
<feature type="compositionally biased region" description="Polar residues" evidence="1">
    <location>
        <begin position="371"/>
        <end position="380"/>
    </location>
</feature>
<evidence type="ECO:0000256" key="1">
    <source>
        <dbReference type="SAM" id="MobiDB-lite"/>
    </source>
</evidence>
<name>A0A9P7FRF8_9AGAR</name>
<evidence type="ECO:0000313" key="3">
    <source>
        <dbReference type="Proteomes" id="UP000717328"/>
    </source>
</evidence>
<gene>
    <name evidence="2" type="ORF">H0H81_010634</name>
</gene>
<feature type="region of interest" description="Disordered" evidence="1">
    <location>
        <begin position="370"/>
        <end position="440"/>
    </location>
</feature>
<organism evidence="2 3">
    <name type="scientific">Sphagnurus paluster</name>
    <dbReference type="NCBI Taxonomy" id="117069"/>
    <lineage>
        <taxon>Eukaryota</taxon>
        <taxon>Fungi</taxon>
        <taxon>Dikarya</taxon>
        <taxon>Basidiomycota</taxon>
        <taxon>Agaricomycotina</taxon>
        <taxon>Agaricomycetes</taxon>
        <taxon>Agaricomycetidae</taxon>
        <taxon>Agaricales</taxon>
        <taxon>Tricholomatineae</taxon>
        <taxon>Lyophyllaceae</taxon>
        <taxon>Sphagnurus</taxon>
    </lineage>
</organism>
<keyword evidence="3" id="KW-1185">Reference proteome</keyword>
<dbReference type="EMBL" id="JABCKI010006054">
    <property type="protein sequence ID" value="KAG5635616.1"/>
    <property type="molecule type" value="Genomic_DNA"/>
</dbReference>
<protein>
    <recommendedName>
        <fullName evidence="4">MULE transposase domain-containing protein</fullName>
    </recommendedName>
</protein>
<dbReference type="OrthoDB" id="2437251at2759"/>
<feature type="compositionally biased region" description="Acidic residues" evidence="1">
    <location>
        <begin position="431"/>
        <end position="440"/>
    </location>
</feature>
<reference evidence="2" key="1">
    <citation type="submission" date="2021-02" db="EMBL/GenBank/DDBJ databases">
        <authorList>
            <person name="Nieuwenhuis M."/>
            <person name="Van De Peppel L.J.J."/>
        </authorList>
    </citation>
    <scope>NUCLEOTIDE SEQUENCE</scope>
    <source>
        <strain evidence="2">D49</strain>
    </source>
</reference>